<feature type="compositionally biased region" description="Low complexity" evidence="1">
    <location>
        <begin position="263"/>
        <end position="283"/>
    </location>
</feature>
<evidence type="ECO:0000256" key="1">
    <source>
        <dbReference type="SAM" id="MobiDB-lite"/>
    </source>
</evidence>
<dbReference type="InterPro" id="IPR045759">
    <property type="entry name" value="Ap4A_phos1/2_N"/>
</dbReference>
<dbReference type="GO" id="GO:0009117">
    <property type="term" value="P:nucleotide metabolic process"/>
    <property type="evidence" value="ECO:0007669"/>
    <property type="project" value="InterPro"/>
</dbReference>
<dbReference type="Pfam" id="PF09830">
    <property type="entry name" value="ATP_transf"/>
    <property type="match status" value="1"/>
</dbReference>
<proteinExistence type="predicted"/>
<dbReference type="InterPro" id="IPR043171">
    <property type="entry name" value="Ap4A_phos1/2-like"/>
</dbReference>
<gene>
    <name evidence="4" type="ORF">MBM_07630</name>
</gene>
<feature type="region of interest" description="Disordered" evidence="1">
    <location>
        <begin position="262"/>
        <end position="283"/>
    </location>
</feature>
<evidence type="ECO:0000313" key="4">
    <source>
        <dbReference type="EMBL" id="EKD14400.1"/>
    </source>
</evidence>
<reference evidence="4 5" key="1">
    <citation type="journal article" date="2012" name="BMC Genomics">
        <title>Sequencing the genome of Marssonina brunnea reveals fungus-poplar co-evolution.</title>
        <authorList>
            <person name="Zhu S."/>
            <person name="Cao Y.-Z."/>
            <person name="Jiang C."/>
            <person name="Tan B.-Y."/>
            <person name="Wang Z."/>
            <person name="Feng S."/>
            <person name="Zhang L."/>
            <person name="Su X.-H."/>
            <person name="Brejova B."/>
            <person name="Vinar T."/>
            <person name="Xu M."/>
            <person name="Wang M.-X."/>
            <person name="Zhang S.-G."/>
            <person name="Huang M.-R."/>
            <person name="Wu R."/>
            <person name="Zhou Y."/>
        </authorList>
    </citation>
    <scope>NUCLEOTIDE SEQUENCE [LARGE SCALE GENOMIC DNA]</scope>
    <source>
        <strain evidence="4 5">MB_m1</strain>
    </source>
</reference>
<dbReference type="PANTHER" id="PTHR38420">
    <property type="entry name" value="AP-4-A PHOSPHORYLASE II"/>
    <property type="match status" value="1"/>
</dbReference>
<dbReference type="InterPro" id="IPR009163">
    <property type="entry name" value="Ap4A_phos1/2"/>
</dbReference>
<dbReference type="InParanoid" id="K1WAT9"/>
<dbReference type="AlphaFoldDB" id="K1WAT9"/>
<dbReference type="Pfam" id="PF19327">
    <property type="entry name" value="Ap4A_phos_N"/>
    <property type="match status" value="1"/>
</dbReference>
<dbReference type="Gene3D" id="3.30.428.70">
    <property type="match status" value="1"/>
</dbReference>
<dbReference type="InterPro" id="IPR036265">
    <property type="entry name" value="HIT-like_sf"/>
</dbReference>
<sequence length="384" mass="41698">MDAAAAAVARKEEEEEEEEEQEEESLEQRSLRQFDALVERGQLLWRDTTPQLIAGEPFNASFLSHLFCFPCHITSADHRKLRSPRVEFPHTDASPCTQFQFRSAASLTAKPILPRDDPARSKPTTNPFADEDPDFLLARLGPGPGPGPSPSHSHSPSHSLILNKYCVVRPQYLLHTNDFVPQADPLTEADLGCAWDVLQRLESGRSTGTGTGTGSRRYLVIYNCGFEAGSSLGHKHLQILPAPPREEFDFFPDALGIDDGTGSPPSLSLPASPSPSPSSTTTTTTAAAAAALLAATYAQLLRRARVAQAAGHNVLLVREWMLVIPRSRGRKGILSANAAAMAGMVWVTGPEEVRLWQEEGPMNLLCEFGVAVEEDAEGGHNHHS</sequence>
<dbReference type="SUPFAM" id="SSF54197">
    <property type="entry name" value="HIT-like"/>
    <property type="match status" value="1"/>
</dbReference>
<dbReference type="HOGENOM" id="CLU_049915_0_0_1"/>
<dbReference type="KEGG" id="mbe:MBM_07630"/>
<feature type="domain" description="Ap4A phosphorylase 1/2 N-terminal" evidence="3">
    <location>
        <begin position="155"/>
        <end position="246"/>
    </location>
</feature>
<feature type="region of interest" description="Disordered" evidence="1">
    <location>
        <begin position="110"/>
        <end position="156"/>
    </location>
</feature>
<dbReference type="PANTHER" id="PTHR38420:SF1">
    <property type="entry name" value="PUTATIVE (AFU_ORTHOLOGUE AFUA_5G14690)-RELATED"/>
    <property type="match status" value="1"/>
</dbReference>
<dbReference type="Proteomes" id="UP000006753">
    <property type="component" value="Unassembled WGS sequence"/>
</dbReference>
<evidence type="ECO:0000259" key="2">
    <source>
        <dbReference type="Pfam" id="PF09830"/>
    </source>
</evidence>
<feature type="region of interest" description="Disordered" evidence="1">
    <location>
        <begin position="1"/>
        <end position="29"/>
    </location>
</feature>
<dbReference type="EMBL" id="JH921446">
    <property type="protein sequence ID" value="EKD14400.1"/>
    <property type="molecule type" value="Genomic_DNA"/>
</dbReference>
<protein>
    <submittedName>
        <fullName evidence="4">Ap4A phosphorylase II</fullName>
    </submittedName>
</protein>
<organism evidence="4 5">
    <name type="scientific">Marssonina brunnea f. sp. multigermtubi (strain MB_m1)</name>
    <name type="common">Marssonina leaf spot fungus</name>
    <dbReference type="NCBI Taxonomy" id="1072389"/>
    <lineage>
        <taxon>Eukaryota</taxon>
        <taxon>Fungi</taxon>
        <taxon>Dikarya</taxon>
        <taxon>Ascomycota</taxon>
        <taxon>Pezizomycotina</taxon>
        <taxon>Leotiomycetes</taxon>
        <taxon>Helotiales</taxon>
        <taxon>Drepanopezizaceae</taxon>
        <taxon>Drepanopeziza</taxon>
    </lineage>
</organism>
<accession>K1WAT9</accession>
<feature type="compositionally biased region" description="Acidic residues" evidence="1">
    <location>
        <begin position="13"/>
        <end position="25"/>
    </location>
</feature>
<dbReference type="GO" id="GO:0003877">
    <property type="term" value="F:ATP:ADP adenylyltransferase activity"/>
    <property type="evidence" value="ECO:0007669"/>
    <property type="project" value="InterPro"/>
</dbReference>
<feature type="domain" description="ATP adenylyltransferase C-terminal" evidence="2">
    <location>
        <begin position="287"/>
        <end position="370"/>
    </location>
</feature>
<dbReference type="InterPro" id="IPR019200">
    <property type="entry name" value="ATP_adenylylTrfase_C"/>
</dbReference>
<dbReference type="OrthoDB" id="10267950at2759"/>
<dbReference type="GO" id="GO:0005524">
    <property type="term" value="F:ATP binding"/>
    <property type="evidence" value="ECO:0007669"/>
    <property type="project" value="InterPro"/>
</dbReference>
<dbReference type="OMA" id="FARDPPD"/>
<evidence type="ECO:0000259" key="3">
    <source>
        <dbReference type="Pfam" id="PF19327"/>
    </source>
</evidence>
<keyword evidence="5" id="KW-1185">Reference proteome</keyword>
<dbReference type="eggNOG" id="ENOG502QRAQ">
    <property type="taxonomic scope" value="Eukaryota"/>
</dbReference>
<name>K1WAT9_MARBU</name>
<evidence type="ECO:0000313" key="5">
    <source>
        <dbReference type="Proteomes" id="UP000006753"/>
    </source>
</evidence>